<evidence type="ECO:0000313" key="3">
    <source>
        <dbReference type="EMBL" id="KUJ07828.1"/>
    </source>
</evidence>
<dbReference type="OrthoDB" id="5986190at2759"/>
<evidence type="ECO:0000313" key="4">
    <source>
        <dbReference type="Proteomes" id="UP000070700"/>
    </source>
</evidence>
<dbReference type="Pfam" id="PF14420">
    <property type="entry name" value="Clr5"/>
    <property type="match status" value="1"/>
</dbReference>
<evidence type="ECO:0000256" key="1">
    <source>
        <dbReference type="SAM" id="MobiDB-lite"/>
    </source>
</evidence>
<dbReference type="InterPro" id="IPR013087">
    <property type="entry name" value="Znf_C2H2_type"/>
</dbReference>
<dbReference type="RefSeq" id="XP_018062183.1">
    <property type="nucleotide sequence ID" value="XM_018223260.1"/>
</dbReference>
<dbReference type="KEGG" id="psco:LY89DRAFT_789494"/>
<feature type="region of interest" description="Disordered" evidence="1">
    <location>
        <begin position="1"/>
        <end position="33"/>
    </location>
</feature>
<dbReference type="InParanoid" id="A0A132B5Z2"/>
<sequence length="523" mass="59017">MAQILDPYRTWEEPNTFSSDTAPTNRVHQATQSNSLSSRENVLDLESFLSCSHCQIAFSDVEEWYLHCRSVHPSPVQLVPPQRMGMSFSMSKQPQKISSDSESTESCSANDNVLEDENMIAQQELQVLDQGSKSFRRTQKHQKWDSIKTEVHRLYVSEGHTLQATIAEIEQKYSFKASLRKWKMQIKEWHFDKNLTKNDMAILVAKAQKRARDEGKETIFYHQDQEVSAERLSNFKKRKVDAASPSAATPMNITYATPKAQSELDPEQETEQATKQNDSHKSIISMLSISHALTTETACVKSLLTINDPWLTDKATHLSNLLTYHPSTRLSSQLELAQLYLSYGPSYLGGPKIILSTMLEHITSTNFSLSTSSPRRVDTLDSLAEQWKIIKPIEYLSTSAVLEPEVAFSLSLRLTGIVHEMRRLLFHDEKYGTGAADGELAGLFISAAMICSRFLPGDALVFFDEMIERAGACQGYVAQDVRFLALLCRGLVFKRKDEGRSEVDFRAAREVLKGVDQGDTDRL</sequence>
<evidence type="ECO:0000259" key="2">
    <source>
        <dbReference type="PROSITE" id="PS00028"/>
    </source>
</evidence>
<feature type="domain" description="C2H2-type" evidence="2">
    <location>
        <begin position="51"/>
        <end position="72"/>
    </location>
</feature>
<gene>
    <name evidence="3" type="ORF">LY89DRAFT_789494</name>
</gene>
<feature type="compositionally biased region" description="Polar residues" evidence="1">
    <location>
        <begin position="13"/>
        <end position="33"/>
    </location>
</feature>
<organism evidence="3 4">
    <name type="scientific">Mollisia scopiformis</name>
    <name type="common">Conifer needle endophyte fungus</name>
    <name type="synonym">Phialocephala scopiformis</name>
    <dbReference type="NCBI Taxonomy" id="149040"/>
    <lineage>
        <taxon>Eukaryota</taxon>
        <taxon>Fungi</taxon>
        <taxon>Dikarya</taxon>
        <taxon>Ascomycota</taxon>
        <taxon>Pezizomycotina</taxon>
        <taxon>Leotiomycetes</taxon>
        <taxon>Helotiales</taxon>
        <taxon>Mollisiaceae</taxon>
        <taxon>Mollisia</taxon>
    </lineage>
</organism>
<dbReference type="GeneID" id="28832986"/>
<dbReference type="Proteomes" id="UP000070700">
    <property type="component" value="Unassembled WGS sequence"/>
</dbReference>
<keyword evidence="4" id="KW-1185">Reference proteome</keyword>
<dbReference type="PANTHER" id="PTHR38788">
    <property type="entry name" value="CLR5 DOMAIN-CONTAINING PROTEIN"/>
    <property type="match status" value="1"/>
</dbReference>
<protein>
    <recommendedName>
        <fullName evidence="2">C2H2-type domain-containing protein</fullName>
    </recommendedName>
</protein>
<proteinExistence type="predicted"/>
<dbReference type="AlphaFoldDB" id="A0A132B5Z2"/>
<reference evidence="3 4" key="1">
    <citation type="submission" date="2015-10" db="EMBL/GenBank/DDBJ databases">
        <title>Full genome of DAOMC 229536 Phialocephala scopiformis, a fungal endophyte of spruce producing the potent anti-insectan compound rugulosin.</title>
        <authorList>
            <consortium name="DOE Joint Genome Institute"/>
            <person name="Walker A.K."/>
            <person name="Frasz S.L."/>
            <person name="Seifert K.A."/>
            <person name="Miller J.D."/>
            <person name="Mondo S.J."/>
            <person name="Labutti K."/>
            <person name="Lipzen A."/>
            <person name="Dockter R."/>
            <person name="Kennedy M."/>
            <person name="Grigoriev I.V."/>
            <person name="Spatafora J.W."/>
        </authorList>
    </citation>
    <scope>NUCLEOTIDE SEQUENCE [LARGE SCALE GENOMIC DNA]</scope>
    <source>
        <strain evidence="3 4">CBS 120377</strain>
    </source>
</reference>
<dbReference type="InterPro" id="IPR025676">
    <property type="entry name" value="Clr5_dom"/>
</dbReference>
<accession>A0A132B5Z2</accession>
<dbReference type="PANTHER" id="PTHR38788:SF3">
    <property type="entry name" value="CLR5 DOMAIN-CONTAINING PROTEIN"/>
    <property type="match status" value="1"/>
</dbReference>
<feature type="compositionally biased region" description="Low complexity" evidence="1">
    <location>
        <begin position="98"/>
        <end position="108"/>
    </location>
</feature>
<name>A0A132B5Z2_MOLSC</name>
<feature type="region of interest" description="Disordered" evidence="1">
    <location>
        <begin position="259"/>
        <end position="279"/>
    </location>
</feature>
<dbReference type="PROSITE" id="PS00028">
    <property type="entry name" value="ZINC_FINGER_C2H2_1"/>
    <property type="match status" value="1"/>
</dbReference>
<feature type="region of interest" description="Disordered" evidence="1">
    <location>
        <begin position="88"/>
        <end position="108"/>
    </location>
</feature>
<feature type="compositionally biased region" description="Polar residues" evidence="1">
    <location>
        <begin position="88"/>
        <end position="97"/>
    </location>
</feature>
<dbReference type="EMBL" id="KQ947438">
    <property type="protein sequence ID" value="KUJ07828.1"/>
    <property type="molecule type" value="Genomic_DNA"/>
</dbReference>